<proteinExistence type="predicted"/>
<organism evidence="1 2">
    <name type="scientific">Butyrivibrio hungatei</name>
    <dbReference type="NCBI Taxonomy" id="185008"/>
    <lineage>
        <taxon>Bacteria</taxon>
        <taxon>Bacillati</taxon>
        <taxon>Bacillota</taxon>
        <taxon>Clostridia</taxon>
        <taxon>Lachnospirales</taxon>
        <taxon>Lachnospiraceae</taxon>
        <taxon>Butyrivibrio</taxon>
    </lineage>
</organism>
<reference evidence="2" key="1">
    <citation type="submission" date="2016-10" db="EMBL/GenBank/DDBJ databases">
        <authorList>
            <person name="Varghese N."/>
            <person name="Submissions S."/>
        </authorList>
    </citation>
    <scope>NUCLEOTIDE SEQUENCE [LARGE SCALE GENOMIC DNA]</scope>
    <source>
        <strain evidence="2">XBD2006</strain>
    </source>
</reference>
<evidence type="ECO:0008006" key="3">
    <source>
        <dbReference type="Google" id="ProtNLM"/>
    </source>
</evidence>
<name>A0A1G5EV79_9FIRM</name>
<evidence type="ECO:0000313" key="2">
    <source>
        <dbReference type="Proteomes" id="UP000183047"/>
    </source>
</evidence>
<dbReference type="AlphaFoldDB" id="A0A1G5EV79"/>
<sequence>MFMDCKIGALSENDSTKILQLVAEILTEKFHEFSLLAVQDVQGRYLQIYDDRWESWLFPYTRTTEDNKANVDSFASELLHKDIDTTYVTTAKHCKYSVSDKIYNHKLYKVQIDDIPDNLSGDKYKWMSIEDLESDEAIMEKNDDIIAFVKTKCL</sequence>
<keyword evidence="2" id="KW-1185">Reference proteome</keyword>
<protein>
    <recommendedName>
        <fullName evidence="3">Nudix hydrolase domain-containing protein</fullName>
    </recommendedName>
</protein>
<gene>
    <name evidence="1" type="ORF">SAMN02910451_02104</name>
</gene>
<accession>A0A1G5EV79</accession>
<dbReference type="EMBL" id="FMUR01000012">
    <property type="protein sequence ID" value="SCY30896.1"/>
    <property type="molecule type" value="Genomic_DNA"/>
</dbReference>
<evidence type="ECO:0000313" key="1">
    <source>
        <dbReference type="EMBL" id="SCY30896.1"/>
    </source>
</evidence>
<dbReference type="Proteomes" id="UP000183047">
    <property type="component" value="Unassembled WGS sequence"/>
</dbReference>